<evidence type="ECO:0000259" key="6">
    <source>
        <dbReference type="Pfam" id="PF12698"/>
    </source>
</evidence>
<feature type="transmembrane region" description="Helical" evidence="5">
    <location>
        <begin position="303"/>
        <end position="327"/>
    </location>
</feature>
<feature type="transmembrane region" description="Helical" evidence="5">
    <location>
        <begin position="27"/>
        <end position="49"/>
    </location>
</feature>
<dbReference type="Pfam" id="PF12698">
    <property type="entry name" value="ABC2_membrane_3"/>
    <property type="match status" value="1"/>
</dbReference>
<proteinExistence type="predicted"/>
<evidence type="ECO:0000313" key="7">
    <source>
        <dbReference type="EMBL" id="GAA4397621.1"/>
    </source>
</evidence>
<name>A0ABP8JXU8_9MICO</name>
<protein>
    <submittedName>
        <fullName evidence="7">ABC transporter permease</fullName>
    </submittedName>
</protein>
<sequence length="393" mass="41388">MSTPQDVGQPWLLVARREVATKLVDRSFLVGTLLTLALIIGFAGLQAVLAERTKTYDLVVTSSAQTMADAVVSQAPTLDDGIRVTVVPAADDAAAEAAVRADDADAWLTERDGSWLLVARDEVPSGLEAVAATVVRDAVLTQNADRAGTSVAALTAGTTLASDVLVGDADQRGFAQGMAFALAVLFYMASLIFGMTLANSVVEEKQSRVVEIIATKIPVRHLLAGKVAGNTALAVGQMALYAAIGLIGLRFTQYASFLPSISGALGWFLVFFLLGFLLISCLWAVAGALASRTEDVQSTSTPVTMLLVAIFFGSLLLDGPAQTVVSYVPPASAILMPQRVLEGSAQWWEPLVALGILAVAAGAVVLLAERLYRRSLLQTQGRLSMRQAWSAPE</sequence>
<organism evidence="7 8">
    <name type="scientific">Ornithinibacter aureus</name>
    <dbReference type="NCBI Taxonomy" id="622664"/>
    <lineage>
        <taxon>Bacteria</taxon>
        <taxon>Bacillati</taxon>
        <taxon>Actinomycetota</taxon>
        <taxon>Actinomycetes</taxon>
        <taxon>Micrococcales</taxon>
        <taxon>Intrasporangiaceae</taxon>
        <taxon>Ornithinibacter</taxon>
    </lineage>
</organism>
<dbReference type="InterPro" id="IPR013525">
    <property type="entry name" value="ABC2_TM"/>
</dbReference>
<evidence type="ECO:0000256" key="1">
    <source>
        <dbReference type="ARBA" id="ARBA00004141"/>
    </source>
</evidence>
<feature type="domain" description="ABC-2 type transporter transmembrane" evidence="6">
    <location>
        <begin position="26"/>
        <end position="368"/>
    </location>
</feature>
<evidence type="ECO:0000256" key="3">
    <source>
        <dbReference type="ARBA" id="ARBA00022989"/>
    </source>
</evidence>
<feature type="transmembrane region" description="Helical" evidence="5">
    <location>
        <begin position="178"/>
        <end position="202"/>
    </location>
</feature>
<reference evidence="8" key="1">
    <citation type="journal article" date="2019" name="Int. J. Syst. Evol. Microbiol.">
        <title>The Global Catalogue of Microorganisms (GCM) 10K type strain sequencing project: providing services to taxonomists for standard genome sequencing and annotation.</title>
        <authorList>
            <consortium name="The Broad Institute Genomics Platform"/>
            <consortium name="The Broad Institute Genome Sequencing Center for Infectious Disease"/>
            <person name="Wu L."/>
            <person name="Ma J."/>
        </authorList>
    </citation>
    <scope>NUCLEOTIDE SEQUENCE [LARGE SCALE GENOMIC DNA]</scope>
    <source>
        <strain evidence="8">JCM 17738</strain>
    </source>
</reference>
<evidence type="ECO:0000256" key="2">
    <source>
        <dbReference type="ARBA" id="ARBA00022692"/>
    </source>
</evidence>
<keyword evidence="3 5" id="KW-1133">Transmembrane helix</keyword>
<gene>
    <name evidence="7" type="ORF">GCM10023153_21730</name>
</gene>
<feature type="transmembrane region" description="Helical" evidence="5">
    <location>
        <begin position="264"/>
        <end position="291"/>
    </location>
</feature>
<keyword evidence="2 5" id="KW-0812">Transmembrane</keyword>
<dbReference type="EMBL" id="BAABFX010000028">
    <property type="protein sequence ID" value="GAA4397621.1"/>
    <property type="molecule type" value="Genomic_DNA"/>
</dbReference>
<evidence type="ECO:0000313" key="8">
    <source>
        <dbReference type="Proteomes" id="UP001500390"/>
    </source>
</evidence>
<comment type="caution">
    <text evidence="7">The sequence shown here is derived from an EMBL/GenBank/DDBJ whole genome shotgun (WGS) entry which is preliminary data.</text>
</comment>
<comment type="subcellular location">
    <subcellularLocation>
        <location evidence="1">Membrane</location>
        <topology evidence="1">Multi-pass membrane protein</topology>
    </subcellularLocation>
</comment>
<evidence type="ECO:0000256" key="5">
    <source>
        <dbReference type="SAM" id="Phobius"/>
    </source>
</evidence>
<dbReference type="Proteomes" id="UP001500390">
    <property type="component" value="Unassembled WGS sequence"/>
</dbReference>
<accession>A0ABP8JXU8</accession>
<keyword evidence="4 5" id="KW-0472">Membrane</keyword>
<feature type="transmembrane region" description="Helical" evidence="5">
    <location>
        <begin position="347"/>
        <end position="368"/>
    </location>
</feature>
<evidence type="ECO:0000256" key="4">
    <source>
        <dbReference type="ARBA" id="ARBA00023136"/>
    </source>
</evidence>
<keyword evidence="8" id="KW-1185">Reference proteome</keyword>
<feature type="transmembrane region" description="Helical" evidence="5">
    <location>
        <begin position="223"/>
        <end position="244"/>
    </location>
</feature>
<dbReference type="RefSeq" id="WP_159902474.1">
    <property type="nucleotide sequence ID" value="NZ_BAABFX010000028.1"/>
</dbReference>